<evidence type="ECO:0000256" key="1">
    <source>
        <dbReference type="ARBA" id="ARBA00001164"/>
    </source>
</evidence>
<dbReference type="Pfam" id="PF00697">
    <property type="entry name" value="PRAI"/>
    <property type="match status" value="1"/>
</dbReference>
<keyword evidence="8 9" id="KW-0413">Isomerase</keyword>
<protein>
    <recommendedName>
        <fullName evidence="4 9">N-(5'-phosphoribosyl)anthranilate isomerase</fullName>
        <shortName evidence="9">PRAI</shortName>
        <ecNumber evidence="3 9">5.3.1.24</ecNumber>
    </recommendedName>
</protein>
<dbReference type="SUPFAM" id="SSF51366">
    <property type="entry name" value="Ribulose-phoshate binding barrel"/>
    <property type="match status" value="1"/>
</dbReference>
<evidence type="ECO:0000313" key="11">
    <source>
        <dbReference type="EMBL" id="HIX54549.1"/>
    </source>
</evidence>
<dbReference type="CDD" id="cd00405">
    <property type="entry name" value="PRAI"/>
    <property type="match status" value="1"/>
</dbReference>
<dbReference type="HAMAP" id="MF_00135">
    <property type="entry name" value="PRAI"/>
    <property type="match status" value="1"/>
</dbReference>
<dbReference type="GO" id="GO:0000162">
    <property type="term" value="P:L-tryptophan biosynthetic process"/>
    <property type="evidence" value="ECO:0007669"/>
    <property type="project" value="UniProtKB-UniRule"/>
</dbReference>
<reference evidence="11" key="1">
    <citation type="journal article" date="2021" name="PeerJ">
        <title>Extensive microbial diversity within the chicken gut microbiome revealed by metagenomics and culture.</title>
        <authorList>
            <person name="Gilroy R."/>
            <person name="Ravi A."/>
            <person name="Getino M."/>
            <person name="Pursley I."/>
            <person name="Horton D.L."/>
            <person name="Alikhan N.F."/>
            <person name="Baker D."/>
            <person name="Gharbi K."/>
            <person name="Hall N."/>
            <person name="Watson M."/>
            <person name="Adriaenssens E.M."/>
            <person name="Foster-Nyarko E."/>
            <person name="Jarju S."/>
            <person name="Secka A."/>
            <person name="Antonio M."/>
            <person name="Oren A."/>
            <person name="Chaudhuri R.R."/>
            <person name="La Ragione R."/>
            <person name="Hildebrand F."/>
            <person name="Pallen M.J."/>
        </authorList>
    </citation>
    <scope>NUCLEOTIDE SEQUENCE</scope>
    <source>
        <strain evidence="11">1719</strain>
    </source>
</reference>
<dbReference type="PANTHER" id="PTHR42894">
    <property type="entry name" value="N-(5'-PHOSPHORIBOSYL)ANTHRANILATE ISOMERASE"/>
    <property type="match status" value="1"/>
</dbReference>
<name>A0A9D2AZ50_9SPHI</name>
<evidence type="ECO:0000256" key="4">
    <source>
        <dbReference type="ARBA" id="ARBA00022272"/>
    </source>
</evidence>
<dbReference type="InterPro" id="IPR013785">
    <property type="entry name" value="Aldolase_TIM"/>
</dbReference>
<dbReference type="EMBL" id="DXEZ01000163">
    <property type="protein sequence ID" value="HIX54549.1"/>
    <property type="molecule type" value="Genomic_DNA"/>
</dbReference>
<dbReference type="InterPro" id="IPR011060">
    <property type="entry name" value="RibuloseP-bd_barrel"/>
</dbReference>
<dbReference type="InterPro" id="IPR044643">
    <property type="entry name" value="TrpF_fam"/>
</dbReference>
<comment type="similarity">
    <text evidence="9">Belongs to the TrpF family.</text>
</comment>
<keyword evidence="7 9" id="KW-0057">Aromatic amino acid biosynthesis</keyword>
<evidence type="ECO:0000256" key="2">
    <source>
        <dbReference type="ARBA" id="ARBA00004664"/>
    </source>
</evidence>
<evidence type="ECO:0000256" key="8">
    <source>
        <dbReference type="ARBA" id="ARBA00023235"/>
    </source>
</evidence>
<comment type="catalytic activity">
    <reaction evidence="1 9">
        <text>N-(5-phospho-beta-D-ribosyl)anthranilate = 1-(2-carboxyphenylamino)-1-deoxy-D-ribulose 5-phosphate</text>
        <dbReference type="Rhea" id="RHEA:21540"/>
        <dbReference type="ChEBI" id="CHEBI:18277"/>
        <dbReference type="ChEBI" id="CHEBI:58613"/>
        <dbReference type="EC" id="5.3.1.24"/>
    </reaction>
</comment>
<proteinExistence type="inferred from homology"/>
<dbReference type="Proteomes" id="UP000824156">
    <property type="component" value="Unassembled WGS sequence"/>
</dbReference>
<evidence type="ECO:0000256" key="3">
    <source>
        <dbReference type="ARBA" id="ARBA00012572"/>
    </source>
</evidence>
<dbReference type="InterPro" id="IPR001240">
    <property type="entry name" value="PRAI_dom"/>
</dbReference>
<dbReference type="Gene3D" id="3.20.20.70">
    <property type="entry name" value="Aldolase class I"/>
    <property type="match status" value="1"/>
</dbReference>
<gene>
    <name evidence="9" type="primary">trpF</name>
    <name evidence="11" type="ORF">H9853_05945</name>
</gene>
<keyword evidence="5 9" id="KW-0028">Amino-acid biosynthesis</keyword>
<evidence type="ECO:0000259" key="10">
    <source>
        <dbReference type="Pfam" id="PF00697"/>
    </source>
</evidence>
<comment type="caution">
    <text evidence="11">The sequence shown here is derived from an EMBL/GenBank/DDBJ whole genome shotgun (WGS) entry which is preliminary data.</text>
</comment>
<evidence type="ECO:0000313" key="12">
    <source>
        <dbReference type="Proteomes" id="UP000824156"/>
    </source>
</evidence>
<evidence type="ECO:0000256" key="5">
    <source>
        <dbReference type="ARBA" id="ARBA00022605"/>
    </source>
</evidence>
<keyword evidence="6 9" id="KW-0822">Tryptophan biosynthesis</keyword>
<feature type="domain" description="N-(5'phosphoribosyl) anthranilate isomerase (PRAI)" evidence="10">
    <location>
        <begin position="3"/>
        <end position="194"/>
    </location>
</feature>
<evidence type="ECO:0000256" key="6">
    <source>
        <dbReference type="ARBA" id="ARBA00022822"/>
    </source>
</evidence>
<comment type="pathway">
    <text evidence="2 9">Amino-acid biosynthesis; L-tryptophan biosynthesis; L-tryptophan from chorismate: step 3/5.</text>
</comment>
<reference evidence="11" key="2">
    <citation type="submission" date="2021-04" db="EMBL/GenBank/DDBJ databases">
        <authorList>
            <person name="Gilroy R."/>
        </authorList>
    </citation>
    <scope>NUCLEOTIDE SEQUENCE</scope>
    <source>
        <strain evidence="11">1719</strain>
    </source>
</reference>
<accession>A0A9D2AZ50</accession>
<sequence length="200" mass="22646">MTDPENIKHLANLPINYIGFIFYDKSKRYVKDLNIAELNIPSHIKKVGVFVNSPLTEIDKLAKKHQLDALQIHGTESAAYCKGVKERTGLPVIKAFGVDGAFNFKFLDPYHQTVDYFLFDTKTPQYGGSGERFDWSLLQGYHLDTPYFLSGGIDPNSIKTILDIDDDRLKVIDINSRFEVKPGLKNITEIQHALKTIGNE</sequence>
<dbReference type="PANTHER" id="PTHR42894:SF1">
    <property type="entry name" value="N-(5'-PHOSPHORIBOSYL)ANTHRANILATE ISOMERASE"/>
    <property type="match status" value="1"/>
</dbReference>
<organism evidence="11 12">
    <name type="scientific">Candidatus Sphingobacterium stercoripullorum</name>
    <dbReference type="NCBI Taxonomy" id="2838759"/>
    <lineage>
        <taxon>Bacteria</taxon>
        <taxon>Pseudomonadati</taxon>
        <taxon>Bacteroidota</taxon>
        <taxon>Sphingobacteriia</taxon>
        <taxon>Sphingobacteriales</taxon>
        <taxon>Sphingobacteriaceae</taxon>
        <taxon>Sphingobacterium</taxon>
    </lineage>
</organism>
<dbReference type="EC" id="5.3.1.24" evidence="3 9"/>
<evidence type="ECO:0000256" key="7">
    <source>
        <dbReference type="ARBA" id="ARBA00023141"/>
    </source>
</evidence>
<dbReference type="GO" id="GO:0004640">
    <property type="term" value="F:phosphoribosylanthranilate isomerase activity"/>
    <property type="evidence" value="ECO:0007669"/>
    <property type="project" value="UniProtKB-UniRule"/>
</dbReference>
<dbReference type="AlphaFoldDB" id="A0A9D2AZ50"/>
<evidence type="ECO:0000256" key="9">
    <source>
        <dbReference type="HAMAP-Rule" id="MF_00135"/>
    </source>
</evidence>